<gene>
    <name evidence="1" type="ORF">PVK06_036554</name>
</gene>
<dbReference type="Proteomes" id="UP001358586">
    <property type="component" value="Chromosome 10"/>
</dbReference>
<accession>A0ABR0NJU6</accession>
<reference evidence="1 2" key="1">
    <citation type="submission" date="2023-03" db="EMBL/GenBank/DDBJ databases">
        <title>WGS of Gossypium arboreum.</title>
        <authorList>
            <person name="Yu D."/>
        </authorList>
    </citation>
    <scope>NUCLEOTIDE SEQUENCE [LARGE SCALE GENOMIC DNA]</scope>
    <source>
        <tissue evidence="1">Leaf</tissue>
    </source>
</reference>
<organism evidence="1 2">
    <name type="scientific">Gossypium arboreum</name>
    <name type="common">Tree cotton</name>
    <name type="synonym">Gossypium nanking</name>
    <dbReference type="NCBI Taxonomy" id="29729"/>
    <lineage>
        <taxon>Eukaryota</taxon>
        <taxon>Viridiplantae</taxon>
        <taxon>Streptophyta</taxon>
        <taxon>Embryophyta</taxon>
        <taxon>Tracheophyta</taxon>
        <taxon>Spermatophyta</taxon>
        <taxon>Magnoliopsida</taxon>
        <taxon>eudicotyledons</taxon>
        <taxon>Gunneridae</taxon>
        <taxon>Pentapetalae</taxon>
        <taxon>rosids</taxon>
        <taxon>malvids</taxon>
        <taxon>Malvales</taxon>
        <taxon>Malvaceae</taxon>
        <taxon>Malvoideae</taxon>
        <taxon>Gossypium</taxon>
    </lineage>
</organism>
<evidence type="ECO:0000313" key="2">
    <source>
        <dbReference type="Proteomes" id="UP001358586"/>
    </source>
</evidence>
<evidence type="ECO:0000313" key="1">
    <source>
        <dbReference type="EMBL" id="KAK5795293.1"/>
    </source>
</evidence>
<keyword evidence="2" id="KW-1185">Reference proteome</keyword>
<sequence length="69" mass="7814">MKIETNLNKLKPIHQLLPLQGQGFQGISKKGFQRRYRQMPVAGAGGGRQIHQWVNQVVNGRCTSAWSRL</sequence>
<comment type="caution">
    <text evidence="1">The sequence shown here is derived from an EMBL/GenBank/DDBJ whole genome shotgun (WGS) entry which is preliminary data.</text>
</comment>
<protein>
    <submittedName>
        <fullName evidence="1">Uncharacterized protein</fullName>
    </submittedName>
</protein>
<dbReference type="EMBL" id="JARKNE010000010">
    <property type="protein sequence ID" value="KAK5795293.1"/>
    <property type="molecule type" value="Genomic_DNA"/>
</dbReference>
<name>A0ABR0NJU6_GOSAR</name>
<proteinExistence type="predicted"/>